<evidence type="ECO:0000313" key="1">
    <source>
        <dbReference type="EMBL" id="KAF0028425.1"/>
    </source>
</evidence>
<gene>
    <name evidence="1" type="ORF">F2P81_019512</name>
</gene>
<organism evidence="1 2">
    <name type="scientific">Scophthalmus maximus</name>
    <name type="common">Turbot</name>
    <name type="synonym">Psetta maxima</name>
    <dbReference type="NCBI Taxonomy" id="52904"/>
    <lineage>
        <taxon>Eukaryota</taxon>
        <taxon>Metazoa</taxon>
        <taxon>Chordata</taxon>
        <taxon>Craniata</taxon>
        <taxon>Vertebrata</taxon>
        <taxon>Euteleostomi</taxon>
        <taxon>Actinopterygii</taxon>
        <taxon>Neopterygii</taxon>
        <taxon>Teleostei</taxon>
        <taxon>Neoteleostei</taxon>
        <taxon>Acanthomorphata</taxon>
        <taxon>Carangaria</taxon>
        <taxon>Pleuronectiformes</taxon>
        <taxon>Pleuronectoidei</taxon>
        <taxon>Scophthalmidae</taxon>
        <taxon>Scophthalmus</taxon>
    </lineage>
</organism>
<accession>A0A6A4S812</accession>
<protein>
    <submittedName>
        <fullName evidence="1">Uncharacterized protein</fullName>
    </submittedName>
</protein>
<dbReference type="AlphaFoldDB" id="A0A6A4S812"/>
<comment type="caution">
    <text evidence="1">The sequence shown here is derived from an EMBL/GenBank/DDBJ whole genome shotgun (WGS) entry which is preliminary data.</text>
</comment>
<evidence type="ECO:0000313" key="2">
    <source>
        <dbReference type="Proteomes" id="UP000438429"/>
    </source>
</evidence>
<name>A0A6A4S812_SCOMX</name>
<reference evidence="1 2" key="1">
    <citation type="submission" date="2019-06" db="EMBL/GenBank/DDBJ databases">
        <title>Draft genomes of female and male turbot (Scophthalmus maximus).</title>
        <authorList>
            <person name="Xu H."/>
            <person name="Xu X.-W."/>
            <person name="Shao C."/>
            <person name="Chen S."/>
        </authorList>
    </citation>
    <scope>NUCLEOTIDE SEQUENCE [LARGE SCALE GENOMIC DNA]</scope>
    <source>
        <strain evidence="1">Ysfricsl-2016a</strain>
        <tissue evidence="1">Blood</tissue>
    </source>
</reference>
<dbReference type="EMBL" id="VEVO01000017">
    <property type="protein sequence ID" value="KAF0028425.1"/>
    <property type="molecule type" value="Genomic_DNA"/>
</dbReference>
<sequence length="123" mass="14253">MLEMHFSDYVCNAVRSTHRAPRRFVSLVSGSFSISNVSLTTDFKFMKGFNKFKGNLGGIEVTFSSQSVRLEWIRTITQCETFLYRRDSHLHLETVILTVLNVHTGLVYQPHSRFRREADLLSH</sequence>
<dbReference type="Proteomes" id="UP000438429">
    <property type="component" value="Unassembled WGS sequence"/>
</dbReference>
<proteinExistence type="predicted"/>